<evidence type="ECO:0000313" key="2">
    <source>
        <dbReference type="Proteomes" id="UP001604277"/>
    </source>
</evidence>
<proteinExistence type="predicted"/>
<organism evidence="1 2">
    <name type="scientific">Forsythia ovata</name>
    <dbReference type="NCBI Taxonomy" id="205694"/>
    <lineage>
        <taxon>Eukaryota</taxon>
        <taxon>Viridiplantae</taxon>
        <taxon>Streptophyta</taxon>
        <taxon>Embryophyta</taxon>
        <taxon>Tracheophyta</taxon>
        <taxon>Spermatophyta</taxon>
        <taxon>Magnoliopsida</taxon>
        <taxon>eudicotyledons</taxon>
        <taxon>Gunneridae</taxon>
        <taxon>Pentapetalae</taxon>
        <taxon>asterids</taxon>
        <taxon>lamiids</taxon>
        <taxon>Lamiales</taxon>
        <taxon>Oleaceae</taxon>
        <taxon>Forsythieae</taxon>
        <taxon>Forsythia</taxon>
    </lineage>
</organism>
<accession>A0ABD1T6H1</accession>
<reference evidence="2" key="1">
    <citation type="submission" date="2024-07" db="EMBL/GenBank/DDBJ databases">
        <title>Two chromosome-level genome assemblies of Korean endemic species Abeliophyllum distichum and Forsythia ovata (Oleaceae).</title>
        <authorList>
            <person name="Jang H."/>
        </authorList>
    </citation>
    <scope>NUCLEOTIDE SEQUENCE [LARGE SCALE GENOMIC DNA]</scope>
</reference>
<keyword evidence="2" id="KW-1185">Reference proteome</keyword>
<dbReference type="Proteomes" id="UP001604277">
    <property type="component" value="Unassembled WGS sequence"/>
</dbReference>
<name>A0ABD1T6H1_9LAMI</name>
<evidence type="ECO:0000313" key="1">
    <source>
        <dbReference type="EMBL" id="KAL2508336.1"/>
    </source>
</evidence>
<comment type="caution">
    <text evidence="1">The sequence shown here is derived from an EMBL/GenBank/DDBJ whole genome shotgun (WGS) entry which is preliminary data.</text>
</comment>
<dbReference type="EMBL" id="JBFOLJ010000009">
    <property type="protein sequence ID" value="KAL2508336.1"/>
    <property type="molecule type" value="Genomic_DNA"/>
</dbReference>
<protein>
    <submittedName>
        <fullName evidence="1">Uncharacterized protein</fullName>
    </submittedName>
</protein>
<dbReference type="AlphaFoldDB" id="A0ABD1T6H1"/>
<gene>
    <name evidence="1" type="ORF">Fot_31983</name>
</gene>
<sequence length="202" mass="22342">MTQHEITQSDNLLGSQFIRGLGIQLQDVQESSPRMATLAAGDGSNALEGCTSVIPDRKKGVWVNKQKHVVAVRRRLKHAVDLGLKAINLDENPTEVGKELIKCNYGNDAVKKNLTHSIAIFKGGVEISGFQTAFFFESSIALEPNVKQASETSKVVPHFMEKNGLKQNGEESYCLKQTRKVGLLRWHEDQVQDSRTNLLGEA</sequence>